<sequence length="449" mass="50154">MGKSQLKLVRKLLRPTVPLVARLLQNRFFLLFVSLSLLGYVVGRVQLPRPVTLPYDELFDNMHVYSYRDTPSDTISHFVVELGAGGRTFKQFDVDSRRFLKPERNNRYVRAVSGTYYRPLRLRGHTGTGFWFEFPDSLSPGLQPGQFDELYQKTLSYLQPVSLLANVVGVLSGYSIGFRIGTWKGSLANPRMQARLIASPGIERLLTMEAWRRVLLEPALMGDEASADAFGSIQEKQRVYANFYKLALHDTDDFIPGEATRLAQAGEVQYSRAMLGFAEAVRRAQQDSFVVESHDFRAIEVWAGMLYGRGHWALRIMPRQGDKRTMYRGALAYYGLAPTGDDERRIWVGPRVLVRCGDVEGFVTDDIPATGLGCPVSWRGRLMPDYAGEGGSPPETWALYGVIGSQLQPALRAIDRVLRHGRTAVRPAEPGIRAQPPPAGPPASHPTGL</sequence>
<dbReference type="AlphaFoldDB" id="A0A538SBR8"/>
<protein>
    <submittedName>
        <fullName evidence="2">Uncharacterized protein</fullName>
    </submittedName>
</protein>
<dbReference type="Proteomes" id="UP000317716">
    <property type="component" value="Unassembled WGS sequence"/>
</dbReference>
<proteinExistence type="predicted"/>
<organism evidence="2 3">
    <name type="scientific">Eiseniibacteriota bacterium</name>
    <dbReference type="NCBI Taxonomy" id="2212470"/>
    <lineage>
        <taxon>Bacteria</taxon>
        <taxon>Candidatus Eiseniibacteriota</taxon>
    </lineage>
</organism>
<evidence type="ECO:0000313" key="2">
    <source>
        <dbReference type="EMBL" id="TMQ48808.1"/>
    </source>
</evidence>
<gene>
    <name evidence="2" type="ORF">E6K72_12725</name>
</gene>
<name>A0A538SBR8_UNCEI</name>
<evidence type="ECO:0000256" key="1">
    <source>
        <dbReference type="SAM" id="MobiDB-lite"/>
    </source>
</evidence>
<reference evidence="2 3" key="1">
    <citation type="journal article" date="2019" name="Nat. Microbiol.">
        <title>Mediterranean grassland soil C-N compound turnover is dependent on rainfall and depth, and is mediated by genomically divergent microorganisms.</title>
        <authorList>
            <person name="Diamond S."/>
            <person name="Andeer P.F."/>
            <person name="Li Z."/>
            <person name="Crits-Christoph A."/>
            <person name="Burstein D."/>
            <person name="Anantharaman K."/>
            <person name="Lane K.R."/>
            <person name="Thomas B.C."/>
            <person name="Pan C."/>
            <person name="Northen T.R."/>
            <person name="Banfield J.F."/>
        </authorList>
    </citation>
    <scope>NUCLEOTIDE SEQUENCE [LARGE SCALE GENOMIC DNA]</scope>
    <source>
        <strain evidence="2">WS_2</strain>
    </source>
</reference>
<dbReference type="EMBL" id="VBOS01000468">
    <property type="protein sequence ID" value="TMQ48808.1"/>
    <property type="molecule type" value="Genomic_DNA"/>
</dbReference>
<comment type="caution">
    <text evidence="2">The sequence shown here is derived from an EMBL/GenBank/DDBJ whole genome shotgun (WGS) entry which is preliminary data.</text>
</comment>
<evidence type="ECO:0000313" key="3">
    <source>
        <dbReference type="Proteomes" id="UP000317716"/>
    </source>
</evidence>
<feature type="compositionally biased region" description="Pro residues" evidence="1">
    <location>
        <begin position="435"/>
        <end position="449"/>
    </location>
</feature>
<accession>A0A538SBR8</accession>
<feature type="region of interest" description="Disordered" evidence="1">
    <location>
        <begin position="426"/>
        <end position="449"/>
    </location>
</feature>